<dbReference type="RefSeq" id="WP_246348248.1">
    <property type="nucleotide sequence ID" value="NZ_JACHEX010000005.1"/>
</dbReference>
<sequence>MNNISKIFIFAFLIALILNYFKTEYNYFYKISSKFASIPKLNENYVPQGLSYFNNWIVISYYSASKKPSILVLLDKKTGKYIKYLNIYFSNGKPYTGHAGGVAVSKKFIWISSDYHLYKIKIDNLINTKSGNKINIIETYKIPVRASFVQYYNNHIWVGEFYHVFGYLTDPSHRTTNKKNESFNSWITGFLLDKNENISSLKYILASPNIVQDVEFTEDYIILSRSYGINNDSKLEFYPNMLNKQPQKKINNIPVWFLDNPVKIINILPMSEGISKIDNSLYILFESGALKYKNFCKSPTEYIWKLNLETLLKKEH</sequence>
<dbReference type="Proteomes" id="UP000555828">
    <property type="component" value="Unassembled WGS sequence"/>
</dbReference>
<organism evidence="1 2">
    <name type="scientific">Thermosipho japonicus</name>
    <dbReference type="NCBI Taxonomy" id="90323"/>
    <lineage>
        <taxon>Bacteria</taxon>
        <taxon>Thermotogati</taxon>
        <taxon>Thermotogota</taxon>
        <taxon>Thermotogae</taxon>
        <taxon>Thermotogales</taxon>
        <taxon>Fervidobacteriaceae</taxon>
        <taxon>Thermosipho</taxon>
    </lineage>
</organism>
<keyword evidence="2" id="KW-1185">Reference proteome</keyword>
<dbReference type="AlphaFoldDB" id="A0A841GUL5"/>
<comment type="caution">
    <text evidence="1">The sequence shown here is derived from an EMBL/GenBank/DDBJ whole genome shotgun (WGS) entry which is preliminary data.</text>
</comment>
<name>A0A841GUL5_9BACT</name>
<gene>
    <name evidence="1" type="ORF">HNP65_001744</name>
</gene>
<reference evidence="1 2" key="1">
    <citation type="submission" date="2020-08" db="EMBL/GenBank/DDBJ databases">
        <title>Genomic Encyclopedia of Type Strains, Phase IV (KMG-IV): sequencing the most valuable type-strain genomes for metagenomic binning, comparative biology and taxonomic classification.</title>
        <authorList>
            <person name="Goeker M."/>
        </authorList>
    </citation>
    <scope>NUCLEOTIDE SEQUENCE [LARGE SCALE GENOMIC DNA]</scope>
    <source>
        <strain evidence="1 2">DSM 13481</strain>
    </source>
</reference>
<evidence type="ECO:0000313" key="1">
    <source>
        <dbReference type="EMBL" id="MBB6063280.1"/>
    </source>
</evidence>
<accession>A0A841GUL5</accession>
<evidence type="ECO:0000313" key="2">
    <source>
        <dbReference type="Proteomes" id="UP000555828"/>
    </source>
</evidence>
<dbReference type="EMBL" id="JACHEX010000005">
    <property type="protein sequence ID" value="MBB6063280.1"/>
    <property type="molecule type" value="Genomic_DNA"/>
</dbReference>
<protein>
    <submittedName>
        <fullName evidence="1">Uncharacterized protein</fullName>
    </submittedName>
</protein>
<proteinExistence type="predicted"/>